<organism evidence="2 3">
    <name type="scientific">Linum trigynum</name>
    <dbReference type="NCBI Taxonomy" id="586398"/>
    <lineage>
        <taxon>Eukaryota</taxon>
        <taxon>Viridiplantae</taxon>
        <taxon>Streptophyta</taxon>
        <taxon>Embryophyta</taxon>
        <taxon>Tracheophyta</taxon>
        <taxon>Spermatophyta</taxon>
        <taxon>Magnoliopsida</taxon>
        <taxon>eudicotyledons</taxon>
        <taxon>Gunneridae</taxon>
        <taxon>Pentapetalae</taxon>
        <taxon>rosids</taxon>
        <taxon>fabids</taxon>
        <taxon>Malpighiales</taxon>
        <taxon>Linaceae</taxon>
        <taxon>Linum</taxon>
    </lineage>
</organism>
<accession>A0AAV2GBB4</accession>
<evidence type="ECO:0000313" key="3">
    <source>
        <dbReference type="Proteomes" id="UP001497516"/>
    </source>
</evidence>
<name>A0AAV2GBB4_9ROSI</name>
<feature type="compositionally biased region" description="Acidic residues" evidence="1">
    <location>
        <begin position="104"/>
        <end position="118"/>
    </location>
</feature>
<evidence type="ECO:0000256" key="1">
    <source>
        <dbReference type="SAM" id="MobiDB-lite"/>
    </source>
</evidence>
<dbReference type="EMBL" id="OZ034821">
    <property type="protein sequence ID" value="CAL1407991.1"/>
    <property type="molecule type" value="Genomic_DNA"/>
</dbReference>
<reference evidence="2 3" key="1">
    <citation type="submission" date="2024-04" db="EMBL/GenBank/DDBJ databases">
        <authorList>
            <person name="Fracassetti M."/>
        </authorList>
    </citation>
    <scope>NUCLEOTIDE SEQUENCE [LARGE SCALE GENOMIC DNA]</scope>
</reference>
<evidence type="ECO:0000313" key="2">
    <source>
        <dbReference type="EMBL" id="CAL1407991.1"/>
    </source>
</evidence>
<dbReference type="Proteomes" id="UP001497516">
    <property type="component" value="Chromosome 8"/>
</dbReference>
<protein>
    <submittedName>
        <fullName evidence="2">Uncharacterized protein</fullName>
    </submittedName>
</protein>
<sequence length="151" mass="16643">MFYDYADIDELSLLDLPDIYEKCGGKIQKPTFYWKAPDDDSMMEIANDGDLMAMAATANQPPRIIELFAIGDKEVQEFMGSDLEEDGNGGLVNDAALFGHSAEEDVDYNISEDDSDYEGDSKMANSDGSHASPGLDISLRREEALCKAFVH</sequence>
<dbReference type="AlphaFoldDB" id="A0AAV2GBB4"/>
<feature type="region of interest" description="Disordered" evidence="1">
    <location>
        <begin position="103"/>
        <end position="136"/>
    </location>
</feature>
<proteinExistence type="predicted"/>
<gene>
    <name evidence="2" type="ORF">LTRI10_LOCUS47622</name>
</gene>
<keyword evidence="3" id="KW-1185">Reference proteome</keyword>